<dbReference type="RefSeq" id="WP_007660447.1">
    <property type="nucleotide sequence ID" value="NZ_CABMMK010000005.1"/>
</dbReference>
<dbReference type="EMBL" id="QRPE01000015">
    <property type="protein sequence ID" value="RHL91994.1"/>
    <property type="molecule type" value="Genomic_DNA"/>
</dbReference>
<evidence type="ECO:0000313" key="1">
    <source>
        <dbReference type="EMBL" id="RGT45092.1"/>
    </source>
</evidence>
<dbReference type="Proteomes" id="UP000286003">
    <property type="component" value="Unassembled WGS sequence"/>
</dbReference>
<dbReference type="Proteomes" id="UP000284772">
    <property type="component" value="Unassembled WGS sequence"/>
</dbReference>
<dbReference type="OrthoDB" id="881763at2"/>
<keyword evidence="8" id="KW-1185">Reference proteome</keyword>
<evidence type="ECO:0000313" key="6">
    <source>
        <dbReference type="Proteomes" id="UP000285013"/>
    </source>
</evidence>
<organism evidence="3 7">
    <name type="scientific">Bacteroides intestinalis</name>
    <dbReference type="NCBI Taxonomy" id="329854"/>
    <lineage>
        <taxon>Bacteria</taxon>
        <taxon>Pseudomonadati</taxon>
        <taxon>Bacteroidota</taxon>
        <taxon>Bacteroidia</taxon>
        <taxon>Bacteroidales</taxon>
        <taxon>Bacteroidaceae</taxon>
        <taxon>Bacteroides</taxon>
    </lineage>
</organism>
<evidence type="ECO:0000313" key="7">
    <source>
        <dbReference type="Proteomes" id="UP000286003"/>
    </source>
</evidence>
<gene>
    <name evidence="1" type="ORF">DWX27_22220</name>
    <name evidence="3" type="ORF">DWZ32_12795</name>
    <name evidence="2" type="ORF">DWZ95_12920</name>
    <name evidence="4" type="ORF">EAJ06_03740</name>
</gene>
<evidence type="ECO:0000313" key="5">
    <source>
        <dbReference type="Proteomes" id="UP000284772"/>
    </source>
</evidence>
<evidence type="ECO:0000313" key="4">
    <source>
        <dbReference type="EMBL" id="RYT82111.1"/>
    </source>
</evidence>
<dbReference type="Proteomes" id="UP000291191">
    <property type="component" value="Unassembled WGS sequence"/>
</dbReference>
<dbReference type="GeneID" id="26158088"/>
<dbReference type="EMBL" id="QRWT01000042">
    <property type="protein sequence ID" value="RGT45092.1"/>
    <property type="molecule type" value="Genomic_DNA"/>
</dbReference>
<reference evidence="4 8" key="2">
    <citation type="journal article" date="2019" name="Science, e1252229">
        <title>Invertible promoters mediate bacterial phase variation, antibiotic resistance, and host adaptation in the gut.</title>
        <authorList>
            <person name="Jiang X."/>
            <person name="Hall A.B."/>
            <person name="Arthur T.D."/>
            <person name="Plichta D.R."/>
            <person name="Covington C.T."/>
            <person name="Poyet M."/>
            <person name="Crothers J."/>
            <person name="Moses P.L."/>
            <person name="Tolonen A.C."/>
            <person name="Vlamakis H."/>
            <person name="Alm E.J."/>
            <person name="Xavier R.J."/>
        </authorList>
    </citation>
    <scope>NUCLEOTIDE SEQUENCE [LARGE SCALE GENOMIC DNA]</scope>
    <source>
        <strain evidence="8">bf_0095</strain>
        <strain evidence="4">Bf_0095</strain>
    </source>
</reference>
<reference evidence="5 6" key="1">
    <citation type="submission" date="2018-08" db="EMBL/GenBank/DDBJ databases">
        <title>A genome reference for cultivated species of the human gut microbiota.</title>
        <authorList>
            <person name="Zou Y."/>
            <person name="Xue W."/>
            <person name="Luo G."/>
        </authorList>
    </citation>
    <scope>NUCLEOTIDE SEQUENCE [LARGE SCALE GENOMIC DNA]</scope>
    <source>
        <strain evidence="1 5">AF19-10AC</strain>
        <strain evidence="3 7">AF31-23</strain>
        <strain evidence="2 6">AF36-16BH</strain>
    </source>
</reference>
<evidence type="ECO:0000313" key="8">
    <source>
        <dbReference type="Proteomes" id="UP000291191"/>
    </source>
</evidence>
<name>A0A3E4ILS9_9BACE</name>
<comment type="caution">
    <text evidence="3">The sequence shown here is derived from an EMBL/GenBank/DDBJ whole genome shotgun (WGS) entry which is preliminary data.</text>
</comment>
<dbReference type="EMBL" id="QRQM01000013">
    <property type="protein sequence ID" value="RHN06249.1"/>
    <property type="molecule type" value="Genomic_DNA"/>
</dbReference>
<protein>
    <submittedName>
        <fullName evidence="3">Uncharacterized protein</fullName>
    </submittedName>
</protein>
<evidence type="ECO:0000313" key="3">
    <source>
        <dbReference type="EMBL" id="RHN06249.1"/>
    </source>
</evidence>
<dbReference type="AlphaFoldDB" id="A0A3E4ILS9"/>
<dbReference type="EMBL" id="RCXO01000003">
    <property type="protein sequence ID" value="RYT82111.1"/>
    <property type="molecule type" value="Genomic_DNA"/>
</dbReference>
<proteinExistence type="predicted"/>
<accession>A0A3E4ILS9</accession>
<sequence>MKKLLFLFLLICCCACEEDRSVDPTLMPEATTTGENTLGCLIDGWVYTSGRYGIPSARFYDDEENHYVAIDAEVGIFSGLHLVIVNPRQGASCTYIDAVFDREDLEDGEAYITRMDGTIISGTFSGGSIKEGRFDIKYREKPEGGEAVY</sequence>
<dbReference type="Proteomes" id="UP000285013">
    <property type="component" value="Unassembled WGS sequence"/>
</dbReference>
<evidence type="ECO:0000313" key="2">
    <source>
        <dbReference type="EMBL" id="RHL91994.1"/>
    </source>
</evidence>